<dbReference type="Pfam" id="PF00049">
    <property type="entry name" value="Insulin"/>
    <property type="match status" value="1"/>
</dbReference>
<organism evidence="5 6">
    <name type="scientific">Popillia japonica</name>
    <name type="common">Japanese beetle</name>
    <dbReference type="NCBI Taxonomy" id="7064"/>
    <lineage>
        <taxon>Eukaryota</taxon>
        <taxon>Metazoa</taxon>
        <taxon>Ecdysozoa</taxon>
        <taxon>Arthropoda</taxon>
        <taxon>Hexapoda</taxon>
        <taxon>Insecta</taxon>
        <taxon>Pterygota</taxon>
        <taxon>Neoptera</taxon>
        <taxon>Endopterygota</taxon>
        <taxon>Coleoptera</taxon>
        <taxon>Polyphaga</taxon>
        <taxon>Scarabaeiformia</taxon>
        <taxon>Scarabaeidae</taxon>
        <taxon>Rutelinae</taxon>
        <taxon>Popillia</taxon>
    </lineage>
</organism>
<dbReference type="GO" id="GO:0005576">
    <property type="term" value="C:extracellular region"/>
    <property type="evidence" value="ECO:0007669"/>
    <property type="project" value="InterPro"/>
</dbReference>
<dbReference type="EMBL" id="JASPKY010000074">
    <property type="protein sequence ID" value="KAK9739535.1"/>
    <property type="molecule type" value="Genomic_DNA"/>
</dbReference>
<dbReference type="SUPFAM" id="SSF56994">
    <property type="entry name" value="Insulin-like"/>
    <property type="match status" value="1"/>
</dbReference>
<dbReference type="InterPro" id="IPR036438">
    <property type="entry name" value="Insulin-like_sf"/>
</dbReference>
<dbReference type="Gene3D" id="1.10.100.10">
    <property type="entry name" value="Insulin-like"/>
    <property type="match status" value="1"/>
</dbReference>
<feature type="domain" description="Insulin-like" evidence="4">
    <location>
        <begin position="52"/>
        <end position="88"/>
    </location>
</feature>
<evidence type="ECO:0000313" key="6">
    <source>
        <dbReference type="Proteomes" id="UP001458880"/>
    </source>
</evidence>
<feature type="compositionally biased region" description="Polar residues" evidence="3">
    <location>
        <begin position="1"/>
        <end position="11"/>
    </location>
</feature>
<evidence type="ECO:0000313" key="5">
    <source>
        <dbReference type="EMBL" id="KAK9739535.1"/>
    </source>
</evidence>
<dbReference type="InterPro" id="IPR016179">
    <property type="entry name" value="Insulin-like"/>
</dbReference>
<feature type="region of interest" description="Disordered" evidence="3">
    <location>
        <begin position="1"/>
        <end position="41"/>
    </location>
</feature>
<keyword evidence="6" id="KW-1185">Reference proteome</keyword>
<dbReference type="AlphaFoldDB" id="A0AAW1M1D2"/>
<gene>
    <name evidence="5" type="ORF">QE152_g8957</name>
</gene>
<dbReference type="GO" id="GO:0005179">
    <property type="term" value="F:hormone activity"/>
    <property type="evidence" value="ECO:0007669"/>
    <property type="project" value="InterPro"/>
</dbReference>
<dbReference type="Proteomes" id="UP001458880">
    <property type="component" value="Unassembled WGS sequence"/>
</dbReference>
<sequence length="91" mass="10296">MNLRCTSSVSVPTRPRYTRSLTIASETDDGSQPEVTATTTEEPQGILKVILSRQEAQSLLTYRRRRRRGVYDECCKKACAYKELTAYCAQS</sequence>
<keyword evidence="1" id="KW-0165">Cleavage on pair of basic residues</keyword>
<proteinExistence type="predicted"/>
<evidence type="ECO:0000259" key="4">
    <source>
        <dbReference type="Pfam" id="PF00049"/>
    </source>
</evidence>
<keyword evidence="2" id="KW-0732">Signal</keyword>
<reference evidence="5 6" key="1">
    <citation type="journal article" date="2024" name="BMC Genomics">
        <title>De novo assembly and annotation of Popillia japonica's genome with initial clues to its potential as an invasive pest.</title>
        <authorList>
            <person name="Cucini C."/>
            <person name="Boschi S."/>
            <person name="Funari R."/>
            <person name="Cardaioli E."/>
            <person name="Iannotti N."/>
            <person name="Marturano G."/>
            <person name="Paoli F."/>
            <person name="Bruttini M."/>
            <person name="Carapelli A."/>
            <person name="Frati F."/>
            <person name="Nardi F."/>
        </authorList>
    </citation>
    <scope>NUCLEOTIDE SEQUENCE [LARGE SCALE GENOMIC DNA]</scope>
    <source>
        <strain evidence="5">DMR45628</strain>
    </source>
</reference>
<evidence type="ECO:0000256" key="2">
    <source>
        <dbReference type="ARBA" id="ARBA00022729"/>
    </source>
</evidence>
<evidence type="ECO:0000256" key="1">
    <source>
        <dbReference type="ARBA" id="ARBA00022685"/>
    </source>
</evidence>
<name>A0AAW1M1D2_POPJA</name>
<protein>
    <submittedName>
        <fullName evidence="5">Insulin/IGF/Relaxin family</fullName>
    </submittedName>
</protein>
<comment type="caution">
    <text evidence="5">The sequence shown here is derived from an EMBL/GenBank/DDBJ whole genome shotgun (WGS) entry which is preliminary data.</text>
</comment>
<accession>A0AAW1M1D2</accession>
<evidence type="ECO:0000256" key="3">
    <source>
        <dbReference type="SAM" id="MobiDB-lite"/>
    </source>
</evidence>